<dbReference type="Gene3D" id="3.30.70.930">
    <property type="match status" value="1"/>
</dbReference>
<evidence type="ECO:0000259" key="2">
    <source>
        <dbReference type="Pfam" id="PF01910"/>
    </source>
</evidence>
<dbReference type="EMBL" id="JABGBW010000002">
    <property type="protein sequence ID" value="MBC2575703.1"/>
    <property type="molecule type" value="Genomic_DNA"/>
</dbReference>
<organism evidence="3 4">
    <name type="scientific">Peptostreptococcus canis</name>
    <dbReference type="NCBI Taxonomy" id="1159213"/>
    <lineage>
        <taxon>Bacteria</taxon>
        <taxon>Bacillati</taxon>
        <taxon>Bacillota</taxon>
        <taxon>Clostridia</taxon>
        <taxon>Peptostreptococcales</taxon>
        <taxon>Peptostreptococcaceae</taxon>
        <taxon>Peptostreptococcus</taxon>
    </lineage>
</organism>
<dbReference type="InterPro" id="IPR029756">
    <property type="entry name" value="MTH1187/YkoF-like"/>
</dbReference>
<evidence type="ECO:0000256" key="1">
    <source>
        <dbReference type="ARBA" id="ARBA00010272"/>
    </source>
</evidence>
<proteinExistence type="inferred from homology"/>
<comment type="caution">
    <text evidence="3">The sequence shown here is derived from an EMBL/GenBank/DDBJ whole genome shotgun (WGS) entry which is preliminary data.</text>
</comment>
<evidence type="ECO:0000313" key="4">
    <source>
        <dbReference type="Proteomes" id="UP000713904"/>
    </source>
</evidence>
<dbReference type="PANTHER" id="PTHR33777:SF1">
    <property type="entry name" value="UPF0045 PROTEIN ECM15"/>
    <property type="match status" value="1"/>
</dbReference>
<evidence type="ECO:0000313" key="3">
    <source>
        <dbReference type="EMBL" id="MBC2575703.1"/>
    </source>
</evidence>
<dbReference type="PANTHER" id="PTHR33777">
    <property type="entry name" value="UPF0045 PROTEIN ECM15"/>
    <property type="match status" value="1"/>
</dbReference>
<dbReference type="InterPro" id="IPR002767">
    <property type="entry name" value="Thiamine_BP"/>
</dbReference>
<dbReference type="Proteomes" id="UP000713904">
    <property type="component" value="Unassembled WGS sequence"/>
</dbReference>
<dbReference type="InterPro" id="IPR051614">
    <property type="entry name" value="UPF0045_domain"/>
</dbReference>
<feature type="domain" description="Thiamine-binding protein" evidence="2">
    <location>
        <begin position="5"/>
        <end position="95"/>
    </location>
</feature>
<dbReference type="Pfam" id="PF01910">
    <property type="entry name" value="Thiamine_BP"/>
    <property type="match status" value="1"/>
</dbReference>
<name>A0ABR6TKN1_9FIRM</name>
<comment type="similarity">
    <text evidence="1">Belongs to the UPF0045 family.</text>
</comment>
<dbReference type="SUPFAM" id="SSF89957">
    <property type="entry name" value="MTH1187/YkoF-like"/>
    <property type="match status" value="1"/>
</dbReference>
<reference evidence="3 4" key="1">
    <citation type="submission" date="2020-05" db="EMBL/GenBank/DDBJ databases">
        <title>Draft genome of xy-202 and genomic insight in genome of the genus Peptostreptococcus.</title>
        <authorList>
            <person name="Zhang Z."/>
        </authorList>
    </citation>
    <scope>NUCLEOTIDE SEQUENCE [LARGE SCALE GENOMIC DNA]</scope>
    <source>
        <strain evidence="3 4">DSM 27025</strain>
    </source>
</reference>
<gene>
    <name evidence="3" type="ORF">HLB29_03295</name>
</gene>
<keyword evidence="4" id="KW-1185">Reference proteome</keyword>
<accession>A0ABR6TKN1</accession>
<sequence>MVIADIAVMPLRPFGCEEEMYKVVDACINEIEISGLKYEIGANSTTVQGGLDEVFDLAKKIHLIPFELGCERVITIFRIDQKQGGITIDEKLKNHR</sequence>
<dbReference type="RefSeq" id="WP_185623732.1">
    <property type="nucleotide sequence ID" value="NZ_JABGBW010000002.1"/>
</dbReference>
<protein>
    <submittedName>
        <fullName evidence="3">Thiamine-binding protein</fullName>
    </submittedName>
</protein>